<dbReference type="Pfam" id="PF04397">
    <property type="entry name" value="LytTR"/>
    <property type="match status" value="1"/>
</dbReference>
<organism evidence="6 7">
    <name type="scientific">Novilysobacter erysipheiresistens</name>
    <dbReference type="NCBI Taxonomy" id="1749332"/>
    <lineage>
        <taxon>Bacteria</taxon>
        <taxon>Pseudomonadati</taxon>
        <taxon>Pseudomonadota</taxon>
        <taxon>Gammaproteobacteria</taxon>
        <taxon>Lysobacterales</taxon>
        <taxon>Lysobacteraceae</taxon>
        <taxon>Novilysobacter</taxon>
    </lineage>
</organism>
<keyword evidence="2 6" id="KW-0238">DNA-binding</keyword>
<evidence type="ECO:0000259" key="5">
    <source>
        <dbReference type="PROSITE" id="PS50930"/>
    </source>
</evidence>
<sequence>MSERAPTCVVAEDEALLREALVEQLRQAWPALQIVAECEDGASAVEALAEYRPDVAFLDIRMPGLTGLEVAAAAADASPHTRIVFVTAFDQYAIDAFERGAVDYLLKPIKSERLAATIDRLQTRSGNNEAAALAALLERLGPTLAPGRPRDNAPPPLTWITASAGRETRLILVDDVAYFRADNKYTTVVTAEGEALLRTPIRDLLTVLDATTFKQIHRSTIVNLKAVAGVVRDDSGRGTVRLKSRPETLPVSAPFMALFRHM</sequence>
<feature type="modified residue" description="4-aspartylphosphate" evidence="3">
    <location>
        <position position="59"/>
    </location>
</feature>
<feature type="domain" description="HTH LytTR-type" evidence="5">
    <location>
        <begin position="160"/>
        <end position="262"/>
    </location>
</feature>
<dbReference type="GO" id="GO:0003677">
    <property type="term" value="F:DNA binding"/>
    <property type="evidence" value="ECO:0007669"/>
    <property type="project" value="UniProtKB-KW"/>
</dbReference>
<dbReference type="PANTHER" id="PTHR48111">
    <property type="entry name" value="REGULATOR OF RPOS"/>
    <property type="match status" value="1"/>
</dbReference>
<keyword evidence="3" id="KW-0597">Phosphoprotein</keyword>
<evidence type="ECO:0000259" key="4">
    <source>
        <dbReference type="PROSITE" id="PS50110"/>
    </source>
</evidence>
<evidence type="ECO:0000256" key="1">
    <source>
        <dbReference type="ARBA" id="ARBA00023012"/>
    </source>
</evidence>
<keyword evidence="7" id="KW-1185">Reference proteome</keyword>
<dbReference type="PROSITE" id="PS50930">
    <property type="entry name" value="HTH_LYTTR"/>
    <property type="match status" value="1"/>
</dbReference>
<dbReference type="EMBL" id="JAXGFP010000005">
    <property type="protein sequence ID" value="MEG3184532.1"/>
    <property type="molecule type" value="Genomic_DNA"/>
</dbReference>
<evidence type="ECO:0000313" key="6">
    <source>
        <dbReference type="EMBL" id="MEG3184532.1"/>
    </source>
</evidence>
<accession>A0ABU7YZX8</accession>
<dbReference type="InterPro" id="IPR011006">
    <property type="entry name" value="CheY-like_superfamily"/>
</dbReference>
<evidence type="ECO:0000313" key="7">
    <source>
        <dbReference type="Proteomes" id="UP001355056"/>
    </source>
</evidence>
<feature type="domain" description="Response regulatory" evidence="4">
    <location>
        <begin position="7"/>
        <end position="122"/>
    </location>
</feature>
<evidence type="ECO:0000256" key="3">
    <source>
        <dbReference type="PROSITE-ProRule" id="PRU00169"/>
    </source>
</evidence>
<dbReference type="SUPFAM" id="SSF52172">
    <property type="entry name" value="CheY-like"/>
    <property type="match status" value="1"/>
</dbReference>
<proteinExistence type="predicted"/>
<dbReference type="Pfam" id="PF00072">
    <property type="entry name" value="Response_reg"/>
    <property type="match status" value="1"/>
</dbReference>
<dbReference type="Gene3D" id="3.40.50.2300">
    <property type="match status" value="1"/>
</dbReference>
<dbReference type="InterPro" id="IPR001789">
    <property type="entry name" value="Sig_transdc_resp-reg_receiver"/>
</dbReference>
<keyword evidence="1" id="KW-0902">Two-component regulatory system</keyword>
<dbReference type="PROSITE" id="PS50110">
    <property type="entry name" value="RESPONSE_REGULATORY"/>
    <property type="match status" value="1"/>
</dbReference>
<dbReference type="InterPro" id="IPR039420">
    <property type="entry name" value="WalR-like"/>
</dbReference>
<comment type="caution">
    <text evidence="6">The sequence shown here is derived from an EMBL/GenBank/DDBJ whole genome shotgun (WGS) entry which is preliminary data.</text>
</comment>
<protein>
    <submittedName>
        <fullName evidence="6">LytTR family DNA-binding domain-containing protein</fullName>
    </submittedName>
</protein>
<evidence type="ECO:0000256" key="2">
    <source>
        <dbReference type="ARBA" id="ARBA00023125"/>
    </source>
</evidence>
<dbReference type="Proteomes" id="UP001355056">
    <property type="component" value="Unassembled WGS sequence"/>
</dbReference>
<reference evidence="6 7" key="1">
    <citation type="journal article" date="2016" name="Int. J. Syst. Evol. Microbiol.">
        <title>Lysobacter erysipheiresistens sp. nov., an antagonist of powdery mildew, isolated from tobacco-cultivated soil.</title>
        <authorList>
            <person name="Xie B."/>
            <person name="Li T."/>
            <person name="Lin X."/>
            <person name="Wang C.J."/>
            <person name="Chen Y.J."/>
            <person name="Liu W.J."/>
            <person name="Zhao Z.W."/>
        </authorList>
    </citation>
    <scope>NUCLEOTIDE SEQUENCE [LARGE SCALE GENOMIC DNA]</scope>
    <source>
        <strain evidence="6 7">RS-LYSO-3</strain>
    </source>
</reference>
<dbReference type="PANTHER" id="PTHR48111:SF69">
    <property type="entry name" value="RESPONSE REGULATOR RECEIVER"/>
    <property type="match status" value="1"/>
</dbReference>
<dbReference type="Gene3D" id="2.40.50.1020">
    <property type="entry name" value="LytTr DNA-binding domain"/>
    <property type="match status" value="1"/>
</dbReference>
<dbReference type="SMART" id="SM00448">
    <property type="entry name" value="REC"/>
    <property type="match status" value="1"/>
</dbReference>
<dbReference type="SMART" id="SM00850">
    <property type="entry name" value="LytTR"/>
    <property type="match status" value="1"/>
</dbReference>
<gene>
    <name evidence="6" type="ORF">SNE34_10980</name>
</gene>
<dbReference type="RefSeq" id="WP_332617136.1">
    <property type="nucleotide sequence ID" value="NZ_JAXGFP010000005.1"/>
</dbReference>
<name>A0ABU7YZX8_9GAMM</name>
<dbReference type="InterPro" id="IPR007492">
    <property type="entry name" value="LytTR_DNA-bd_dom"/>
</dbReference>